<evidence type="ECO:0000313" key="1">
    <source>
        <dbReference type="EMBL" id="SLN37263.1"/>
    </source>
</evidence>
<dbReference type="AlphaFoldDB" id="A0A1Y5SG73"/>
<accession>A0A1Y5SG73</accession>
<evidence type="ECO:0008006" key="3">
    <source>
        <dbReference type="Google" id="ProtNLM"/>
    </source>
</evidence>
<keyword evidence="2" id="KW-1185">Reference proteome</keyword>
<evidence type="ECO:0000313" key="2">
    <source>
        <dbReference type="Proteomes" id="UP000193900"/>
    </source>
</evidence>
<reference evidence="1 2" key="1">
    <citation type="submission" date="2017-03" db="EMBL/GenBank/DDBJ databases">
        <authorList>
            <person name="Afonso C.L."/>
            <person name="Miller P.J."/>
            <person name="Scott M.A."/>
            <person name="Spackman E."/>
            <person name="Goraichik I."/>
            <person name="Dimitrov K.M."/>
            <person name="Suarez D.L."/>
            <person name="Swayne D.E."/>
        </authorList>
    </citation>
    <scope>NUCLEOTIDE SEQUENCE [LARGE SCALE GENOMIC DNA]</scope>
    <source>
        <strain evidence="1 2">CECT 7023</strain>
    </source>
</reference>
<dbReference type="OrthoDB" id="7866389at2"/>
<dbReference type="InterPro" id="IPR029058">
    <property type="entry name" value="AB_hydrolase_fold"/>
</dbReference>
<organism evidence="1 2">
    <name type="scientific">Roseisalinus antarcticus</name>
    <dbReference type="NCBI Taxonomy" id="254357"/>
    <lineage>
        <taxon>Bacteria</taxon>
        <taxon>Pseudomonadati</taxon>
        <taxon>Pseudomonadota</taxon>
        <taxon>Alphaproteobacteria</taxon>
        <taxon>Rhodobacterales</taxon>
        <taxon>Roseobacteraceae</taxon>
        <taxon>Roseisalinus</taxon>
    </lineage>
</organism>
<sequence>MEQPSLPKSGCGRIVLRRTNARRRVTVFFAGRHACGPRIDDGYGSAFALRHGLNAVLVQPNRPRWYQGPLGRQLPQLLAEVLAGFDHVTFGGAGMGAYGALLAAQHIAADHVLAVHPVSTLDPRKAPLSRAQRRDGARLGRDIAPVLTHRARHYTLVATGPEDAVHAARMFLPAGRTTRLNAGQLTPGGTLGLSDRALLGLLGAAAPALARAG</sequence>
<protein>
    <recommendedName>
        <fullName evidence="3">Alpha/beta hydrolase family protein</fullName>
    </recommendedName>
</protein>
<dbReference type="SUPFAM" id="SSF53474">
    <property type="entry name" value="alpha/beta-Hydrolases"/>
    <property type="match status" value="1"/>
</dbReference>
<name>A0A1Y5SG73_9RHOB</name>
<dbReference type="EMBL" id="FWFZ01000005">
    <property type="protein sequence ID" value="SLN37263.1"/>
    <property type="molecule type" value="Genomic_DNA"/>
</dbReference>
<dbReference type="RefSeq" id="WP_085878273.1">
    <property type="nucleotide sequence ID" value="NZ_FWFZ01000005.1"/>
</dbReference>
<gene>
    <name evidence="1" type="ORF">ROA7023_01389</name>
</gene>
<proteinExistence type="predicted"/>
<dbReference type="Proteomes" id="UP000193900">
    <property type="component" value="Unassembled WGS sequence"/>
</dbReference>